<organism evidence="1 2">
    <name type="scientific">Lepagella muris</name>
    <dbReference type="NCBI Taxonomy" id="3032870"/>
    <lineage>
        <taxon>Bacteria</taxon>
        <taxon>Pseudomonadati</taxon>
        <taxon>Bacteroidota</taxon>
        <taxon>Bacteroidia</taxon>
        <taxon>Bacteroidales</taxon>
        <taxon>Muribaculaceae</taxon>
        <taxon>Lepagella</taxon>
    </lineage>
</organism>
<reference evidence="1" key="1">
    <citation type="submission" date="2019-04" db="EMBL/GenBank/DDBJ databases">
        <title>Microbes associate with the intestines of laboratory mice.</title>
        <authorList>
            <person name="Navarre W."/>
            <person name="Wong E."/>
            <person name="Huang K."/>
            <person name="Tropini C."/>
            <person name="Ng K."/>
            <person name="Yu B."/>
        </authorList>
    </citation>
    <scope>NUCLEOTIDE SEQUENCE</scope>
    <source>
        <strain evidence="1">NM04_E33</strain>
    </source>
</reference>
<dbReference type="Proteomes" id="UP000306319">
    <property type="component" value="Unassembled WGS sequence"/>
</dbReference>
<name>A0AC61RM28_9BACT</name>
<gene>
    <name evidence="1" type="ORF">E5331_07065</name>
</gene>
<accession>A0AC61RM28</accession>
<comment type="caution">
    <text evidence="1">The sequence shown here is derived from an EMBL/GenBank/DDBJ whole genome shotgun (WGS) entry which is preliminary data.</text>
</comment>
<protein>
    <submittedName>
        <fullName evidence="1">TlpA family protein disulfide reductase</fullName>
    </submittedName>
</protein>
<evidence type="ECO:0000313" key="1">
    <source>
        <dbReference type="EMBL" id="TGY79137.1"/>
    </source>
</evidence>
<evidence type="ECO:0000313" key="2">
    <source>
        <dbReference type="Proteomes" id="UP000306319"/>
    </source>
</evidence>
<sequence>MKKLLAAGLLALTMSPLTAMADITVNIPKGVNLDSLTYDYTTIQNLATAKSRAERGTVVTKAPVKDGKVILPIASDKSGYNYNLHLGERSYASLYALPGENIIVDITSTDPLDYKLSGSPLIDQINEVKAIEKPFIDRMNELSKAATPDREKMQAVYGDYIEAIKDFVEENPTSPTAVVALMNISGDDFVNAYNHLGERAKTSPLFPLLQRQFNREQERMEKDRKLAELSSGNVVAPDFTLEDQNGKKVSLSDFKGKWVIIDFWGTWCPWCIKGFPELKEAYTNYKGELEIIGVDCGDSVEAWKNGLVKYELPWVNVYNPETSTLLEQYAVQGFPTKAIINPEGKIANMTVGHDPAFFEKLKELMGK</sequence>
<keyword evidence="2" id="KW-1185">Reference proteome</keyword>
<dbReference type="EMBL" id="SRYB01000008">
    <property type="protein sequence ID" value="TGY79137.1"/>
    <property type="molecule type" value="Genomic_DNA"/>
</dbReference>
<proteinExistence type="predicted"/>